<dbReference type="EMBL" id="BGZK01000458">
    <property type="protein sequence ID" value="GBP44795.1"/>
    <property type="molecule type" value="Genomic_DNA"/>
</dbReference>
<accession>A0A4C1W3W3</accession>
<keyword evidence="2" id="KW-1185">Reference proteome</keyword>
<dbReference type="Proteomes" id="UP000299102">
    <property type="component" value="Unassembled WGS sequence"/>
</dbReference>
<protein>
    <submittedName>
        <fullName evidence="1">Uncharacterized protein</fullName>
    </submittedName>
</protein>
<sequence length="210" mass="23444">MTALNVAEILSPRIMSKKYEKNPFSVLAFMMSGGAKRRSACVSSYTSLPLPTTCKVCPAASPPSTCDGFFRLLCRPLYRPLSRCRFGSWSRVSSNSDHLLRPGSFIDSIPTKLYQRSPCTPTTETRALLLQSFLDIRKCDDALQQAELAKTSAAKVLSMMCPKKVDSARTVSIWMIRLRCQRESGVLYHTNIQVKQLGVDAAGKLRWPPY</sequence>
<dbReference type="AlphaFoldDB" id="A0A4C1W3W3"/>
<evidence type="ECO:0000313" key="1">
    <source>
        <dbReference type="EMBL" id="GBP44795.1"/>
    </source>
</evidence>
<gene>
    <name evidence="1" type="ORF">EVAR_86610_1</name>
</gene>
<name>A0A4C1W3W3_EUMVA</name>
<proteinExistence type="predicted"/>
<reference evidence="1 2" key="1">
    <citation type="journal article" date="2019" name="Commun. Biol.">
        <title>The bagworm genome reveals a unique fibroin gene that provides high tensile strength.</title>
        <authorList>
            <person name="Kono N."/>
            <person name="Nakamura H."/>
            <person name="Ohtoshi R."/>
            <person name="Tomita M."/>
            <person name="Numata K."/>
            <person name="Arakawa K."/>
        </authorList>
    </citation>
    <scope>NUCLEOTIDE SEQUENCE [LARGE SCALE GENOMIC DNA]</scope>
</reference>
<comment type="caution">
    <text evidence="1">The sequence shown here is derived from an EMBL/GenBank/DDBJ whole genome shotgun (WGS) entry which is preliminary data.</text>
</comment>
<evidence type="ECO:0000313" key="2">
    <source>
        <dbReference type="Proteomes" id="UP000299102"/>
    </source>
</evidence>
<organism evidence="1 2">
    <name type="scientific">Eumeta variegata</name>
    <name type="common">Bagworm moth</name>
    <name type="synonym">Eumeta japonica</name>
    <dbReference type="NCBI Taxonomy" id="151549"/>
    <lineage>
        <taxon>Eukaryota</taxon>
        <taxon>Metazoa</taxon>
        <taxon>Ecdysozoa</taxon>
        <taxon>Arthropoda</taxon>
        <taxon>Hexapoda</taxon>
        <taxon>Insecta</taxon>
        <taxon>Pterygota</taxon>
        <taxon>Neoptera</taxon>
        <taxon>Endopterygota</taxon>
        <taxon>Lepidoptera</taxon>
        <taxon>Glossata</taxon>
        <taxon>Ditrysia</taxon>
        <taxon>Tineoidea</taxon>
        <taxon>Psychidae</taxon>
        <taxon>Oiketicinae</taxon>
        <taxon>Eumeta</taxon>
    </lineage>
</organism>